<reference evidence="3" key="1">
    <citation type="journal article" date="2015" name="Proc. Natl. Acad. Sci. U.S.A.">
        <title>Genome sequencing of adzuki bean (Vigna angularis) provides insight into high starch and low fat accumulation and domestication.</title>
        <authorList>
            <person name="Yang K."/>
            <person name="Tian Z."/>
            <person name="Chen C."/>
            <person name="Luo L."/>
            <person name="Zhao B."/>
            <person name="Wang Z."/>
            <person name="Yu L."/>
            <person name="Li Y."/>
            <person name="Sun Y."/>
            <person name="Li W."/>
            <person name="Chen Y."/>
            <person name="Li Y."/>
            <person name="Zhang Y."/>
            <person name="Ai D."/>
            <person name="Zhao J."/>
            <person name="Shang C."/>
            <person name="Ma Y."/>
            <person name="Wu B."/>
            <person name="Wang M."/>
            <person name="Gao L."/>
            <person name="Sun D."/>
            <person name="Zhang P."/>
            <person name="Guo F."/>
            <person name="Wang W."/>
            <person name="Li Y."/>
            <person name="Wang J."/>
            <person name="Varshney R.K."/>
            <person name="Wang J."/>
            <person name="Ling H.Q."/>
            <person name="Wan P."/>
        </authorList>
    </citation>
    <scope>NUCLEOTIDE SEQUENCE</scope>
    <source>
        <strain evidence="3">cv. Jingnong 6</strain>
    </source>
</reference>
<gene>
    <name evidence="2" type="ORF">LR48_Vigan11g060400</name>
</gene>
<dbReference type="EMBL" id="CM003381">
    <property type="protein sequence ID" value="KOM57571.1"/>
    <property type="molecule type" value="Genomic_DNA"/>
</dbReference>
<evidence type="ECO:0000256" key="1">
    <source>
        <dbReference type="SAM" id="MobiDB-lite"/>
    </source>
</evidence>
<organism evidence="2 3">
    <name type="scientific">Phaseolus angularis</name>
    <name type="common">Azuki bean</name>
    <name type="synonym">Vigna angularis</name>
    <dbReference type="NCBI Taxonomy" id="3914"/>
    <lineage>
        <taxon>Eukaryota</taxon>
        <taxon>Viridiplantae</taxon>
        <taxon>Streptophyta</taxon>
        <taxon>Embryophyta</taxon>
        <taxon>Tracheophyta</taxon>
        <taxon>Spermatophyta</taxon>
        <taxon>Magnoliopsida</taxon>
        <taxon>eudicotyledons</taxon>
        <taxon>Gunneridae</taxon>
        <taxon>Pentapetalae</taxon>
        <taxon>rosids</taxon>
        <taxon>fabids</taxon>
        <taxon>Fabales</taxon>
        <taxon>Fabaceae</taxon>
        <taxon>Papilionoideae</taxon>
        <taxon>50 kb inversion clade</taxon>
        <taxon>NPAAA clade</taxon>
        <taxon>indigoferoid/millettioid clade</taxon>
        <taxon>Phaseoleae</taxon>
        <taxon>Vigna</taxon>
    </lineage>
</organism>
<feature type="compositionally biased region" description="Polar residues" evidence="1">
    <location>
        <begin position="1"/>
        <end position="12"/>
    </location>
</feature>
<name>A0A0L9VR75_PHAAN</name>
<sequence>MASTVNLSSSTKIMGGEGRGNVGDAPSTVLVEPPIETTPPNNVEAMLSGEEAFVYENVIVEGPKEEEDLASPLPVSTSTTGLLAMLSDMSLEELESLDVLDSLPPHLSSRKVINFLGWDDFNIKVFEELKYRLVGMQKSQPVNQNAEKSTKVQKKIAPSCAERHFSGVEITAEGQKQQLRGKTEVSHLPLSGHKIDFNLADSALELSYQAALANWNLAYAYDRGKLRSQLKES</sequence>
<dbReference type="Proteomes" id="UP000053144">
    <property type="component" value="Chromosome 11"/>
</dbReference>
<feature type="region of interest" description="Disordered" evidence="1">
    <location>
        <begin position="1"/>
        <end position="23"/>
    </location>
</feature>
<evidence type="ECO:0000313" key="3">
    <source>
        <dbReference type="Proteomes" id="UP000053144"/>
    </source>
</evidence>
<protein>
    <submittedName>
        <fullName evidence="2">Uncharacterized protein</fullName>
    </submittedName>
</protein>
<proteinExistence type="predicted"/>
<dbReference type="Gramene" id="KOM57571">
    <property type="protein sequence ID" value="KOM57571"/>
    <property type="gene ID" value="LR48_Vigan11g060400"/>
</dbReference>
<evidence type="ECO:0000313" key="2">
    <source>
        <dbReference type="EMBL" id="KOM57571.1"/>
    </source>
</evidence>
<accession>A0A0L9VR75</accession>
<dbReference type="AlphaFoldDB" id="A0A0L9VR75"/>